<organism evidence="2 3">
    <name type="scientific">Desmophyllum pertusum</name>
    <dbReference type="NCBI Taxonomy" id="174260"/>
    <lineage>
        <taxon>Eukaryota</taxon>
        <taxon>Metazoa</taxon>
        <taxon>Cnidaria</taxon>
        <taxon>Anthozoa</taxon>
        <taxon>Hexacorallia</taxon>
        <taxon>Scleractinia</taxon>
        <taxon>Caryophylliina</taxon>
        <taxon>Caryophylliidae</taxon>
        <taxon>Desmophyllum</taxon>
    </lineage>
</organism>
<accession>A0A9X0D4N0</accession>
<comment type="caution">
    <text evidence="2">The sequence shown here is derived from an EMBL/GenBank/DDBJ whole genome shotgun (WGS) entry which is preliminary data.</text>
</comment>
<dbReference type="AlphaFoldDB" id="A0A9X0D4N0"/>
<protein>
    <submittedName>
        <fullName evidence="2">Uncharacterized protein</fullName>
    </submittedName>
</protein>
<dbReference type="Proteomes" id="UP001163046">
    <property type="component" value="Unassembled WGS sequence"/>
</dbReference>
<proteinExistence type="predicted"/>
<evidence type="ECO:0000313" key="3">
    <source>
        <dbReference type="Proteomes" id="UP001163046"/>
    </source>
</evidence>
<gene>
    <name evidence="2" type="ORF">OS493_008489</name>
</gene>
<feature type="compositionally biased region" description="Basic and acidic residues" evidence="1">
    <location>
        <begin position="49"/>
        <end position="61"/>
    </location>
</feature>
<reference evidence="2" key="1">
    <citation type="submission" date="2023-01" db="EMBL/GenBank/DDBJ databases">
        <title>Genome assembly of the deep-sea coral Lophelia pertusa.</title>
        <authorList>
            <person name="Herrera S."/>
            <person name="Cordes E."/>
        </authorList>
    </citation>
    <scope>NUCLEOTIDE SEQUENCE</scope>
    <source>
        <strain evidence="2">USNM1676648</strain>
        <tissue evidence="2">Polyp</tissue>
    </source>
</reference>
<sequence>MKSTGSIEMSRTKTALMTVSQGIFAMSLSPKNCVTLEQSVSSYSEPDAGETKVATEKKTAKDSPMANAGTTNSNSSNLHMIGKRRHSTTPALLREKATQRRPRNAKSLTEISPSTEVIDGLLTTTLCSTEL</sequence>
<evidence type="ECO:0000313" key="2">
    <source>
        <dbReference type="EMBL" id="KAJ7386366.1"/>
    </source>
</evidence>
<dbReference type="EMBL" id="MU825876">
    <property type="protein sequence ID" value="KAJ7386366.1"/>
    <property type="molecule type" value="Genomic_DNA"/>
</dbReference>
<keyword evidence="3" id="KW-1185">Reference proteome</keyword>
<evidence type="ECO:0000256" key="1">
    <source>
        <dbReference type="SAM" id="MobiDB-lite"/>
    </source>
</evidence>
<name>A0A9X0D4N0_9CNID</name>
<feature type="region of interest" description="Disordered" evidence="1">
    <location>
        <begin position="40"/>
        <end position="110"/>
    </location>
</feature>
<dbReference type="OrthoDB" id="10509252at2759"/>